<feature type="region of interest" description="Disordered" evidence="1">
    <location>
        <begin position="1"/>
        <end position="25"/>
    </location>
</feature>
<evidence type="ECO:0000313" key="2">
    <source>
        <dbReference type="EMBL" id="QKD44299.1"/>
    </source>
</evidence>
<dbReference type="EMBL" id="CP051298">
    <property type="protein sequence ID" value="QKD44299.1"/>
    <property type="molecule type" value="Genomic_DNA"/>
</dbReference>
<dbReference type="RefSeq" id="WP_158306333.1">
    <property type="nucleotide sequence ID" value="NZ_CP051298.1"/>
</dbReference>
<dbReference type="Proteomes" id="UP000500755">
    <property type="component" value="Chromosome"/>
</dbReference>
<proteinExistence type="predicted"/>
<gene>
    <name evidence="2" type="ORF">HF896_11980</name>
</gene>
<accession>A0A858ZVL3</accession>
<protein>
    <submittedName>
        <fullName evidence="2">Uncharacterized protein</fullName>
    </submittedName>
</protein>
<name>A0A858ZVL3_9BURK</name>
<dbReference type="AlphaFoldDB" id="A0A858ZVL3"/>
<reference evidence="2 3" key="1">
    <citation type="submission" date="2020-05" db="EMBL/GenBank/DDBJ databases">
        <title>Complete genome sequence of Alicycliphilus denitrificans DP3.</title>
        <authorList>
            <person name="Chen X."/>
        </authorList>
    </citation>
    <scope>NUCLEOTIDE SEQUENCE [LARGE SCALE GENOMIC DNA]</scope>
    <source>
        <strain evidence="2 3">DP3</strain>
    </source>
</reference>
<sequence>MVLTSQVTRMALPPISRQRSTSAPPIDISREAMRCPRSASASTAMRLVNDIEIS</sequence>
<evidence type="ECO:0000313" key="3">
    <source>
        <dbReference type="Proteomes" id="UP000500755"/>
    </source>
</evidence>
<evidence type="ECO:0000256" key="1">
    <source>
        <dbReference type="SAM" id="MobiDB-lite"/>
    </source>
</evidence>
<organism evidence="2 3">
    <name type="scientific">Alicycliphilus denitrificans</name>
    <dbReference type="NCBI Taxonomy" id="179636"/>
    <lineage>
        <taxon>Bacteria</taxon>
        <taxon>Pseudomonadati</taxon>
        <taxon>Pseudomonadota</taxon>
        <taxon>Betaproteobacteria</taxon>
        <taxon>Burkholderiales</taxon>
        <taxon>Comamonadaceae</taxon>
        <taxon>Alicycliphilus</taxon>
    </lineage>
</organism>